<feature type="region of interest" description="Disordered" evidence="1">
    <location>
        <begin position="101"/>
        <end position="156"/>
    </location>
</feature>
<comment type="caution">
    <text evidence="3">The sequence shown here is derived from an EMBL/GenBank/DDBJ whole genome shotgun (WGS) entry which is preliminary data.</text>
</comment>
<dbReference type="PROSITE" id="PS50209">
    <property type="entry name" value="CARD"/>
    <property type="match status" value="1"/>
</dbReference>
<protein>
    <recommendedName>
        <fullName evidence="2">CARD domain-containing protein</fullName>
    </recommendedName>
</protein>
<accession>A0ABD0K951</accession>
<dbReference type="InterPro" id="IPR011029">
    <property type="entry name" value="DEATH-like_dom_sf"/>
</dbReference>
<feature type="region of interest" description="Disordered" evidence="1">
    <location>
        <begin position="169"/>
        <end position="189"/>
    </location>
</feature>
<reference evidence="3 4" key="1">
    <citation type="journal article" date="2023" name="Sci. Data">
        <title>Genome assembly of the Korean intertidal mud-creeper Batillaria attramentaria.</title>
        <authorList>
            <person name="Patra A.K."/>
            <person name="Ho P.T."/>
            <person name="Jun S."/>
            <person name="Lee S.J."/>
            <person name="Kim Y."/>
            <person name="Won Y.J."/>
        </authorList>
    </citation>
    <scope>NUCLEOTIDE SEQUENCE [LARGE SCALE GENOMIC DNA]</scope>
    <source>
        <strain evidence="3">Wonlab-2016</strain>
    </source>
</reference>
<feature type="domain" description="CARD" evidence="2">
    <location>
        <begin position="11"/>
        <end position="100"/>
    </location>
</feature>
<evidence type="ECO:0000259" key="2">
    <source>
        <dbReference type="PROSITE" id="PS50209"/>
    </source>
</evidence>
<dbReference type="InterPro" id="IPR001315">
    <property type="entry name" value="CARD"/>
</dbReference>
<dbReference type="Pfam" id="PF00619">
    <property type="entry name" value="CARD"/>
    <property type="match status" value="1"/>
</dbReference>
<dbReference type="Gene3D" id="1.10.533.10">
    <property type="entry name" value="Death Domain, Fas"/>
    <property type="match status" value="1"/>
</dbReference>
<evidence type="ECO:0000256" key="1">
    <source>
        <dbReference type="SAM" id="MobiDB-lite"/>
    </source>
</evidence>
<keyword evidence="4" id="KW-1185">Reference proteome</keyword>
<dbReference type="Proteomes" id="UP001519460">
    <property type="component" value="Unassembled WGS sequence"/>
</dbReference>
<feature type="region of interest" description="Disordered" evidence="1">
    <location>
        <begin position="201"/>
        <end position="230"/>
    </location>
</feature>
<gene>
    <name evidence="3" type="ORF">BaRGS_00025285</name>
</gene>
<dbReference type="AlphaFoldDB" id="A0ABD0K951"/>
<proteinExistence type="predicted"/>
<evidence type="ECO:0000313" key="3">
    <source>
        <dbReference type="EMBL" id="KAK7483486.1"/>
    </source>
</evidence>
<sequence>MASRRPQRGGVTKLQELCLQELKPFLVKTIEGGAVVNFLYDKGVLDLNDKNALFSTTDTTDLNRHLVDKITMRTPAGFEAFVEALAQTGHGHAAKTIRQKMHEYEEKTEKRKRSTQESCRTPTSSQSAPDAGTQHNQKEDNAAGMRKSSSDVYATPRQTLADFAQRTRVEKELQQSPNERQEAGYSLAETETQLRSVQGEKLEGAGDAGQTPDTFSEFGRQSRDIDPKVEVEKRRKRCAIL</sequence>
<dbReference type="EMBL" id="JACVVK020000226">
    <property type="protein sequence ID" value="KAK7483486.1"/>
    <property type="molecule type" value="Genomic_DNA"/>
</dbReference>
<dbReference type="SUPFAM" id="SSF47986">
    <property type="entry name" value="DEATH domain"/>
    <property type="match status" value="1"/>
</dbReference>
<feature type="compositionally biased region" description="Basic and acidic residues" evidence="1">
    <location>
        <begin position="220"/>
        <end position="230"/>
    </location>
</feature>
<dbReference type="CDD" id="cd01671">
    <property type="entry name" value="CARD"/>
    <property type="match status" value="1"/>
</dbReference>
<name>A0ABD0K951_9CAEN</name>
<evidence type="ECO:0000313" key="4">
    <source>
        <dbReference type="Proteomes" id="UP001519460"/>
    </source>
</evidence>
<feature type="compositionally biased region" description="Polar residues" evidence="1">
    <location>
        <begin position="116"/>
        <end position="128"/>
    </location>
</feature>
<organism evidence="3 4">
    <name type="scientific">Batillaria attramentaria</name>
    <dbReference type="NCBI Taxonomy" id="370345"/>
    <lineage>
        <taxon>Eukaryota</taxon>
        <taxon>Metazoa</taxon>
        <taxon>Spiralia</taxon>
        <taxon>Lophotrochozoa</taxon>
        <taxon>Mollusca</taxon>
        <taxon>Gastropoda</taxon>
        <taxon>Caenogastropoda</taxon>
        <taxon>Sorbeoconcha</taxon>
        <taxon>Cerithioidea</taxon>
        <taxon>Batillariidae</taxon>
        <taxon>Batillaria</taxon>
    </lineage>
</organism>